<evidence type="ECO:0008006" key="3">
    <source>
        <dbReference type="Google" id="ProtNLM"/>
    </source>
</evidence>
<dbReference type="Pfam" id="PF13941">
    <property type="entry name" value="MutL"/>
    <property type="match status" value="1"/>
</dbReference>
<dbReference type="EMBL" id="FQZO01000001">
    <property type="protein sequence ID" value="SHI65728.1"/>
    <property type="molecule type" value="Genomic_DNA"/>
</dbReference>
<dbReference type="InterPro" id="IPR043129">
    <property type="entry name" value="ATPase_NBD"/>
</dbReference>
<dbReference type="AlphaFoldDB" id="A0A1M6CYD0"/>
<keyword evidence="2" id="KW-1185">Reference proteome</keyword>
<evidence type="ECO:0000313" key="1">
    <source>
        <dbReference type="EMBL" id="SHI65728.1"/>
    </source>
</evidence>
<dbReference type="Proteomes" id="UP000184080">
    <property type="component" value="Unassembled WGS sequence"/>
</dbReference>
<reference evidence="1 2" key="1">
    <citation type="submission" date="2016-11" db="EMBL/GenBank/DDBJ databases">
        <authorList>
            <person name="Jaros S."/>
            <person name="Januszkiewicz K."/>
            <person name="Wedrychowicz H."/>
        </authorList>
    </citation>
    <scope>NUCLEOTIDE SEQUENCE [LARGE SCALE GENOMIC DNA]</scope>
    <source>
        <strain evidence="1 2">DSM 21864</strain>
    </source>
</reference>
<dbReference type="STRING" id="1121298.SAMN05444401_1272"/>
<sequence>MNINYLIAEIGSTTTVVTAIKCNDEGTSILAQGKSDTTIFEGDVNIGLQRAISDIELQLGDKIVYDKMLACSSAAGGLKITVHGLIEDMTVKAAKEAALGAGGNIKYITAGKLKPNDIKKIKEIQPNIIIIAGGTDYGESETAIYNSKIIRDEDINIPIIYCGNKAAEEEIKEILKNKELYIVENVYPKVDELNVEPTRKVIQEAFEKNIVKAPGMLEIRKMVTGNILPTPGAVMEAAKYLYEIIGDVLVIDVGGATTDIHSVTLGDRKITDILVSPEPKGKRTVEGDLGVYINADNVINLLNDYELNNYSKEYVKTQIKAIPETEEEKYFSNLITKKAVEVALNRHVGYIKRIYGTANSYMAYGKDLSKVKYIIATGGALVKLGKGEEILTSIRYNKEDITMLPRKEARVLMDNFYVMACVGVLLKENKKIAEELLRASLNI</sequence>
<dbReference type="RefSeq" id="WP_073004688.1">
    <property type="nucleotide sequence ID" value="NZ_FQZO01000001.1"/>
</dbReference>
<gene>
    <name evidence="1" type="ORF">SAMN05444401_1272</name>
</gene>
<organism evidence="1 2">
    <name type="scientific">Clostridium amylolyticum</name>
    <dbReference type="NCBI Taxonomy" id="1121298"/>
    <lineage>
        <taxon>Bacteria</taxon>
        <taxon>Bacillati</taxon>
        <taxon>Bacillota</taxon>
        <taxon>Clostridia</taxon>
        <taxon>Eubacteriales</taxon>
        <taxon>Clostridiaceae</taxon>
        <taxon>Clostridium</taxon>
    </lineage>
</organism>
<protein>
    <recommendedName>
        <fullName evidence="3">DNA mismatch repair protein MutL</fullName>
    </recommendedName>
</protein>
<evidence type="ECO:0000313" key="2">
    <source>
        <dbReference type="Proteomes" id="UP000184080"/>
    </source>
</evidence>
<dbReference type="SUPFAM" id="SSF53067">
    <property type="entry name" value="Actin-like ATPase domain"/>
    <property type="match status" value="1"/>
</dbReference>
<dbReference type="PIRSF" id="PIRSF004729">
    <property type="entry name" value="MutL"/>
    <property type="match status" value="1"/>
</dbReference>
<dbReference type="NCBIfam" id="NF040744">
    <property type="entry name" value="ornith_Or-4"/>
    <property type="match status" value="1"/>
</dbReference>
<proteinExistence type="predicted"/>
<name>A0A1M6CYD0_9CLOT</name>
<accession>A0A1M6CYD0</accession>
<dbReference type="OrthoDB" id="9769453at2"/>
<dbReference type="InterPro" id="IPR006230">
    <property type="entry name" value="MutL"/>
</dbReference>
<dbReference type="NCBIfam" id="TIGR01319">
    <property type="entry name" value="glmL_fam"/>
    <property type="match status" value="1"/>
</dbReference>